<evidence type="ECO:0000256" key="1">
    <source>
        <dbReference type="SAM" id="MobiDB-lite"/>
    </source>
</evidence>
<dbReference type="Gene3D" id="3.30.420.240">
    <property type="match status" value="1"/>
</dbReference>
<dbReference type="RefSeq" id="WP_196957190.1">
    <property type="nucleotide sequence ID" value="NZ_JADWYK010000021.1"/>
</dbReference>
<organism evidence="2 3">
    <name type="scientific">Hymenobacter guriensis</name>
    <dbReference type="NCBI Taxonomy" id="2793065"/>
    <lineage>
        <taxon>Bacteria</taxon>
        <taxon>Pseudomonadati</taxon>
        <taxon>Bacteroidota</taxon>
        <taxon>Cytophagia</taxon>
        <taxon>Cytophagales</taxon>
        <taxon>Hymenobacteraceae</taxon>
        <taxon>Hymenobacter</taxon>
    </lineage>
</organism>
<dbReference type="EMBL" id="JADWYK010000021">
    <property type="protein sequence ID" value="MBG8556172.1"/>
    <property type="molecule type" value="Genomic_DNA"/>
</dbReference>
<name>A0ABS0L9I8_9BACT</name>
<accession>A0ABS0L9I8</accession>
<feature type="region of interest" description="Disordered" evidence="1">
    <location>
        <begin position="349"/>
        <end position="379"/>
    </location>
</feature>
<proteinExistence type="predicted"/>
<reference evidence="2 3" key="1">
    <citation type="submission" date="2020-11" db="EMBL/GenBank/DDBJ databases">
        <title>Hymenobacter sp.</title>
        <authorList>
            <person name="Kim M.K."/>
        </authorList>
    </citation>
    <scope>NUCLEOTIDE SEQUENCE [LARGE SCALE GENOMIC DNA]</scope>
    <source>
        <strain evidence="2 3">BT594</strain>
    </source>
</reference>
<dbReference type="Gene3D" id="3.40.50.300">
    <property type="entry name" value="P-loop containing nucleotide triphosphate hydrolases"/>
    <property type="match status" value="1"/>
</dbReference>
<evidence type="ECO:0000313" key="3">
    <source>
        <dbReference type="Proteomes" id="UP000601099"/>
    </source>
</evidence>
<protein>
    <submittedName>
        <fullName evidence="2">Phage portal protein</fullName>
    </submittedName>
</protein>
<dbReference type="Proteomes" id="UP000601099">
    <property type="component" value="Unassembled WGS sequence"/>
</dbReference>
<sequence length="469" mass="53273">MPPSLSRTNALVAAFKAGFYDLLSLNPKQQEALQILMDSDTKALAFGGGANGGKSWLGGEWLMLCALAYPETRWFIGREELKRLRESTFLTLGKVRRSLGIAREAYKYNGQDHYLQFANGSRIDLLELKYLPSDPLYERYGSVEYTGGWIEEGGEVAFEAYDTLKSRVGRQLNDKYGLLGKILITCNPKKNWLYTEFYKPFKTGKLLRGLRFLQSLVTDNLKRESGAIEALEGIKDKIKRERLLLGNWEYDDDPTVLVPFEHIADLPRNTHVPDGLPAITVDVARFGSDKSVIWSWRGFRAKLERVLVGADTTVVAKAVREVMQARQCPPSRTVIDDDGIGGGVRDQIPGSIGFVNNSRPLPDPTSERDRNTGKQLPENYDNLKSQCKFRMAERMVKAQVYIEDPGPTVWELLSEELGQWKRMEEEDRKMRAVSKDKEKEALGRSPDYADPLYQRELLELVRPQRRGLL</sequence>
<dbReference type="InterPro" id="IPR027417">
    <property type="entry name" value="P-loop_NTPase"/>
</dbReference>
<comment type="caution">
    <text evidence="2">The sequence shown here is derived from an EMBL/GenBank/DDBJ whole genome shotgun (WGS) entry which is preliminary data.</text>
</comment>
<evidence type="ECO:0000313" key="2">
    <source>
        <dbReference type="EMBL" id="MBG8556172.1"/>
    </source>
</evidence>
<gene>
    <name evidence="2" type="ORF">I5L79_21685</name>
</gene>
<keyword evidence="3" id="KW-1185">Reference proteome</keyword>